<reference evidence="2" key="2">
    <citation type="journal article" date="2019" name="IMA Fungus">
        <title>Genome sequencing and comparison of five Tilletia species to identify candidate genes for the detection of regulated species infecting wheat.</title>
        <authorList>
            <person name="Nguyen H.D.T."/>
            <person name="Sultana T."/>
            <person name="Kesanakurti P."/>
            <person name="Hambleton S."/>
        </authorList>
    </citation>
    <scope>NUCLEOTIDE SEQUENCE</scope>
    <source>
        <strain evidence="2">DAOMC 236416</strain>
    </source>
</reference>
<reference evidence="2" key="1">
    <citation type="submission" date="2016-04" db="EMBL/GenBank/DDBJ databases">
        <authorList>
            <person name="Nguyen H.D."/>
            <person name="Samba Siva P."/>
            <person name="Cullis J."/>
            <person name="Levesque C.A."/>
            <person name="Hambleton S."/>
        </authorList>
    </citation>
    <scope>NUCLEOTIDE SEQUENCE</scope>
    <source>
        <strain evidence="2">DAOMC 236416</strain>
    </source>
</reference>
<evidence type="ECO:0000313" key="2">
    <source>
        <dbReference type="EMBL" id="KAE8250850.1"/>
    </source>
</evidence>
<sequence>MDARPAPTTWRCPVIAGLPTGLQQGAEGLQGAYVNSGRMSGGLARIQLAAMMFSRAIVKNTDGQDLALHSVSESLAAMHSDVTSSLTYAQTRLDLEVDEFKARMTQDLTETRLTIDRRVKSAVEAVKKVLQTLDGNANAELQDAIAFLKRSGTDLEKDVNATETDYMTCLAQIIVFISWTNAWPTALRTIQDVQGSGEAVFPPPGYVHDSMTGQERTTNLDNTAGVPGGELD</sequence>
<accession>A0A177T7P9</accession>
<protein>
    <submittedName>
        <fullName evidence="2">Uncharacterized protein</fullName>
    </submittedName>
</protein>
<organism evidence="2 3">
    <name type="scientific">Tilletia indica</name>
    <dbReference type="NCBI Taxonomy" id="43049"/>
    <lineage>
        <taxon>Eukaryota</taxon>
        <taxon>Fungi</taxon>
        <taxon>Dikarya</taxon>
        <taxon>Basidiomycota</taxon>
        <taxon>Ustilaginomycotina</taxon>
        <taxon>Exobasidiomycetes</taxon>
        <taxon>Tilletiales</taxon>
        <taxon>Tilletiaceae</taxon>
        <taxon>Tilletia</taxon>
    </lineage>
</organism>
<proteinExistence type="predicted"/>
<feature type="region of interest" description="Disordered" evidence="1">
    <location>
        <begin position="209"/>
        <end position="232"/>
    </location>
</feature>
<gene>
    <name evidence="2" type="ORF">A4X13_0g4321</name>
</gene>
<keyword evidence="3" id="KW-1185">Reference proteome</keyword>
<name>A0A177T7P9_9BASI</name>
<dbReference type="Proteomes" id="UP000077521">
    <property type="component" value="Unassembled WGS sequence"/>
</dbReference>
<comment type="caution">
    <text evidence="2">The sequence shown here is derived from an EMBL/GenBank/DDBJ whole genome shotgun (WGS) entry which is preliminary data.</text>
</comment>
<dbReference type="EMBL" id="LWDF02000279">
    <property type="protein sequence ID" value="KAE8250850.1"/>
    <property type="molecule type" value="Genomic_DNA"/>
</dbReference>
<dbReference type="AlphaFoldDB" id="A0A177T7P9"/>
<feature type="compositionally biased region" description="Polar residues" evidence="1">
    <location>
        <begin position="211"/>
        <end position="222"/>
    </location>
</feature>
<evidence type="ECO:0000256" key="1">
    <source>
        <dbReference type="SAM" id="MobiDB-lite"/>
    </source>
</evidence>
<evidence type="ECO:0000313" key="3">
    <source>
        <dbReference type="Proteomes" id="UP000077521"/>
    </source>
</evidence>